<protein>
    <submittedName>
        <fullName evidence="7">Multicomponent Na+:H+ antiporter subunit E</fullName>
    </submittedName>
</protein>
<proteinExistence type="inferred from homology"/>
<comment type="subcellular location">
    <subcellularLocation>
        <location evidence="1">Cell membrane</location>
        <topology evidence="1">Multi-pass membrane protein</topology>
    </subcellularLocation>
</comment>
<evidence type="ECO:0000256" key="5">
    <source>
        <dbReference type="ARBA" id="ARBA00022989"/>
    </source>
</evidence>
<keyword evidence="5" id="KW-1133">Transmembrane helix</keyword>
<dbReference type="Proteomes" id="UP000199397">
    <property type="component" value="Unassembled WGS sequence"/>
</dbReference>
<evidence type="ECO:0000256" key="1">
    <source>
        <dbReference type="ARBA" id="ARBA00004651"/>
    </source>
</evidence>
<name>A0A1H3Z8J0_9GAMM</name>
<evidence type="ECO:0000313" key="8">
    <source>
        <dbReference type="Proteomes" id="UP000199397"/>
    </source>
</evidence>
<gene>
    <name evidence="7" type="ORF">SAMN05660964_01091</name>
</gene>
<organism evidence="7 8">
    <name type="scientific">Thiothrix caldifontis</name>
    <dbReference type="NCBI Taxonomy" id="525918"/>
    <lineage>
        <taxon>Bacteria</taxon>
        <taxon>Pseudomonadati</taxon>
        <taxon>Pseudomonadota</taxon>
        <taxon>Gammaproteobacteria</taxon>
        <taxon>Thiotrichales</taxon>
        <taxon>Thiotrichaceae</taxon>
        <taxon>Thiothrix</taxon>
    </lineage>
</organism>
<dbReference type="RefSeq" id="WP_093066192.1">
    <property type="nucleotide sequence ID" value="NZ_FNQP01000005.1"/>
</dbReference>
<keyword evidence="8" id="KW-1185">Reference proteome</keyword>
<dbReference type="EMBL" id="FNQP01000005">
    <property type="protein sequence ID" value="SEA19987.1"/>
    <property type="molecule type" value="Genomic_DNA"/>
</dbReference>
<dbReference type="GO" id="GO:0005886">
    <property type="term" value="C:plasma membrane"/>
    <property type="evidence" value="ECO:0007669"/>
    <property type="project" value="UniProtKB-SubCell"/>
</dbReference>
<evidence type="ECO:0000256" key="4">
    <source>
        <dbReference type="ARBA" id="ARBA00022692"/>
    </source>
</evidence>
<keyword evidence="6" id="KW-0472">Membrane</keyword>
<keyword evidence="4" id="KW-0812">Transmembrane</keyword>
<sequence>MPLIIIVFILLLALWLLLTSGDLGSLLVGLPFIMLALWSYRLQRHAPYPLTFSFLGALRFVGFFLRESLRGGLDIALRVWQPRVSLSVAFYEYRLIFPQGPIRSFFMYCISLLPGTLSVCVSEKDTLRLHVLDDRGAVAEDLSRLEQRVCELFALPCYKRTL</sequence>
<accession>A0A1H3Z8J0</accession>
<dbReference type="OrthoDB" id="6159251at2"/>
<evidence type="ECO:0000256" key="3">
    <source>
        <dbReference type="ARBA" id="ARBA00022475"/>
    </source>
</evidence>
<dbReference type="AlphaFoldDB" id="A0A1H3Z8J0"/>
<comment type="similarity">
    <text evidence="2">Belongs to the CPA3 antiporters (TC 2.A.63) subunit E family.</text>
</comment>
<dbReference type="PANTHER" id="PTHR34584">
    <property type="entry name" value="NA(+)/H(+) ANTIPORTER SUBUNIT E1"/>
    <property type="match status" value="1"/>
</dbReference>
<evidence type="ECO:0000313" key="7">
    <source>
        <dbReference type="EMBL" id="SEA19987.1"/>
    </source>
</evidence>
<dbReference type="Pfam" id="PF01899">
    <property type="entry name" value="MNHE"/>
    <property type="match status" value="1"/>
</dbReference>
<evidence type="ECO:0000256" key="2">
    <source>
        <dbReference type="ARBA" id="ARBA00006228"/>
    </source>
</evidence>
<dbReference type="STRING" id="525918.SAMN05660964_01091"/>
<dbReference type="GO" id="GO:0008324">
    <property type="term" value="F:monoatomic cation transmembrane transporter activity"/>
    <property type="evidence" value="ECO:0007669"/>
    <property type="project" value="InterPro"/>
</dbReference>
<dbReference type="InterPro" id="IPR002758">
    <property type="entry name" value="Cation_antiport_E"/>
</dbReference>
<dbReference type="PANTHER" id="PTHR34584:SF1">
    <property type="entry name" value="NA(+)_H(+) ANTIPORTER SUBUNIT E1"/>
    <property type="match status" value="1"/>
</dbReference>
<reference evidence="7 8" key="1">
    <citation type="submission" date="2016-10" db="EMBL/GenBank/DDBJ databases">
        <authorList>
            <person name="de Groot N.N."/>
        </authorList>
    </citation>
    <scope>NUCLEOTIDE SEQUENCE [LARGE SCALE GENOMIC DNA]</scope>
    <source>
        <strain evidence="7 8">DSM 21228</strain>
    </source>
</reference>
<evidence type="ECO:0000256" key="6">
    <source>
        <dbReference type="ARBA" id="ARBA00023136"/>
    </source>
</evidence>
<keyword evidence="3" id="KW-1003">Cell membrane</keyword>